<protein>
    <recommendedName>
        <fullName evidence="3">YokE-like PH domain-containing protein</fullName>
    </recommendedName>
</protein>
<evidence type="ECO:0000313" key="1">
    <source>
        <dbReference type="EMBL" id="QSQ19020.1"/>
    </source>
</evidence>
<accession>A0ABX7NJH9</accession>
<gene>
    <name evidence="1" type="ORF">JY651_27120</name>
</gene>
<organism evidence="1 2">
    <name type="scientific">Pyxidicoccus parkwayensis</name>
    <dbReference type="NCBI Taxonomy" id="2813578"/>
    <lineage>
        <taxon>Bacteria</taxon>
        <taxon>Pseudomonadati</taxon>
        <taxon>Myxococcota</taxon>
        <taxon>Myxococcia</taxon>
        <taxon>Myxococcales</taxon>
        <taxon>Cystobacterineae</taxon>
        <taxon>Myxococcaceae</taxon>
        <taxon>Pyxidicoccus</taxon>
    </lineage>
</organism>
<evidence type="ECO:0000313" key="2">
    <source>
        <dbReference type="Proteomes" id="UP000662747"/>
    </source>
</evidence>
<name>A0ABX7NJH9_9BACT</name>
<reference evidence="1 2" key="1">
    <citation type="submission" date="2021-02" db="EMBL/GenBank/DDBJ databases">
        <title>De Novo genome assembly of isolated myxobacteria.</title>
        <authorList>
            <person name="Stevens D.C."/>
        </authorList>
    </citation>
    <scope>NUCLEOTIDE SEQUENCE [LARGE SCALE GENOMIC DNA]</scope>
    <source>
        <strain evidence="2">SCPEA02</strain>
    </source>
</reference>
<dbReference type="RefSeq" id="WP_206720608.1">
    <property type="nucleotide sequence ID" value="NZ_CP071090.1"/>
</dbReference>
<proteinExistence type="predicted"/>
<sequence length="107" mass="11445">MGLMDVFKNAFSNEAENVSTPYVMQVAGSMLTVTVHDDFLLVESTGLSKNPPESIPISNVAMVKKQAVALGISSLSIIVKSGKGLDYKFANKVAANGQALIERLMKK</sequence>
<keyword evidence="2" id="KW-1185">Reference proteome</keyword>
<evidence type="ECO:0008006" key="3">
    <source>
        <dbReference type="Google" id="ProtNLM"/>
    </source>
</evidence>
<dbReference type="EMBL" id="CP071090">
    <property type="protein sequence ID" value="QSQ19020.1"/>
    <property type="molecule type" value="Genomic_DNA"/>
</dbReference>
<dbReference type="Proteomes" id="UP000662747">
    <property type="component" value="Chromosome"/>
</dbReference>